<evidence type="ECO:0000313" key="2">
    <source>
        <dbReference type="Proteomes" id="UP001165270"/>
    </source>
</evidence>
<keyword evidence="2" id="KW-1185">Reference proteome</keyword>
<reference evidence="1" key="1">
    <citation type="submission" date="2022-03" db="EMBL/GenBank/DDBJ databases">
        <title>Streptomyces 7R015 and 7R016 isolated from Barleria lupulina in Thailand.</title>
        <authorList>
            <person name="Kanchanasin P."/>
            <person name="Phongsopitanun W."/>
            <person name="Tanasupawat S."/>
        </authorList>
    </citation>
    <scope>NUCLEOTIDE SEQUENCE</scope>
    <source>
        <strain evidence="1">7R016</strain>
    </source>
</reference>
<protein>
    <recommendedName>
        <fullName evidence="3">Secreted protein</fullName>
    </recommendedName>
</protein>
<evidence type="ECO:0000313" key="1">
    <source>
        <dbReference type="EMBL" id="MCI3245738.1"/>
    </source>
</evidence>
<dbReference type="Proteomes" id="UP001165270">
    <property type="component" value="Unassembled WGS sequence"/>
</dbReference>
<evidence type="ECO:0008006" key="3">
    <source>
        <dbReference type="Google" id="ProtNLM"/>
    </source>
</evidence>
<gene>
    <name evidence="1" type="ORF">MQN93_39145</name>
</gene>
<proteinExistence type="predicted"/>
<name>A0ABS9XUH3_9ACTN</name>
<sequence>METVLVLGLLALVLAGFVCTVWGTFGGPRWVRVTSTVLRETARLVLRSTSGPGHTNRSTSSDPD</sequence>
<dbReference type="EMBL" id="JALDAX010000024">
    <property type="protein sequence ID" value="MCI3245738.1"/>
    <property type="molecule type" value="Genomic_DNA"/>
</dbReference>
<dbReference type="RefSeq" id="WP_242713235.1">
    <property type="nucleotide sequence ID" value="NZ_JALDAX010000024.1"/>
</dbReference>
<comment type="caution">
    <text evidence="1">The sequence shown here is derived from an EMBL/GenBank/DDBJ whole genome shotgun (WGS) entry which is preliminary data.</text>
</comment>
<organism evidence="1 2">
    <name type="scientific">Streptomyces spinosisporus</name>
    <dbReference type="NCBI Taxonomy" id="2927582"/>
    <lineage>
        <taxon>Bacteria</taxon>
        <taxon>Bacillati</taxon>
        <taxon>Actinomycetota</taxon>
        <taxon>Actinomycetes</taxon>
        <taxon>Kitasatosporales</taxon>
        <taxon>Streptomycetaceae</taxon>
        <taxon>Streptomyces</taxon>
    </lineage>
</organism>
<accession>A0ABS9XUH3</accession>